<proteinExistence type="inferred from homology"/>
<dbReference type="PATRIC" id="fig|1423807.3.peg.256"/>
<evidence type="ECO:0000256" key="2">
    <source>
        <dbReference type="HAMAP-Rule" id="MF_01103"/>
    </source>
</evidence>
<organism evidence="4 5">
    <name type="scientific">Paucilactobacillus suebicus DSM 5007 = KCTC 3549</name>
    <dbReference type="NCBI Taxonomy" id="1423807"/>
    <lineage>
        <taxon>Bacteria</taxon>
        <taxon>Bacillati</taxon>
        <taxon>Bacillota</taxon>
        <taxon>Bacilli</taxon>
        <taxon>Lactobacillales</taxon>
        <taxon>Lactobacillaceae</taxon>
        <taxon>Paucilactobacillus</taxon>
    </lineage>
</organism>
<dbReference type="EMBL" id="AZGF01000011">
    <property type="protein sequence ID" value="KRM12041.1"/>
    <property type="molecule type" value="Genomic_DNA"/>
</dbReference>
<evidence type="ECO:0000313" key="4">
    <source>
        <dbReference type="EMBL" id="KRM12041.1"/>
    </source>
</evidence>
<accession>A0A0R1W906</accession>
<protein>
    <recommendedName>
        <fullName evidence="2">UPF0291 protein FD16_GL000253</fullName>
    </recommendedName>
</protein>
<dbReference type="RefSeq" id="WP_010622275.1">
    <property type="nucleotide sequence ID" value="NZ_AZGF01000011.1"/>
</dbReference>
<dbReference type="InterPro" id="IPR009242">
    <property type="entry name" value="DUF896"/>
</dbReference>
<gene>
    <name evidence="4" type="ORF">FD16_GL000253</name>
</gene>
<dbReference type="SUPFAM" id="SSF158221">
    <property type="entry name" value="YnzC-like"/>
    <property type="match status" value="1"/>
</dbReference>
<dbReference type="STRING" id="1423807.FD16_GL000253"/>
<dbReference type="HAMAP" id="MF_01103">
    <property type="entry name" value="UPF0291"/>
    <property type="match status" value="1"/>
</dbReference>
<keyword evidence="1 2" id="KW-0963">Cytoplasm</keyword>
<reference evidence="4 5" key="1">
    <citation type="journal article" date="2015" name="Genome Announc.">
        <title>Expanding the biotechnology potential of lactobacilli through comparative genomics of 213 strains and associated genera.</title>
        <authorList>
            <person name="Sun Z."/>
            <person name="Harris H.M."/>
            <person name="McCann A."/>
            <person name="Guo C."/>
            <person name="Argimon S."/>
            <person name="Zhang W."/>
            <person name="Yang X."/>
            <person name="Jeffery I.B."/>
            <person name="Cooney J.C."/>
            <person name="Kagawa T.F."/>
            <person name="Liu W."/>
            <person name="Song Y."/>
            <person name="Salvetti E."/>
            <person name="Wrobel A."/>
            <person name="Rasinkangas P."/>
            <person name="Parkhill J."/>
            <person name="Rea M.C."/>
            <person name="O'Sullivan O."/>
            <person name="Ritari J."/>
            <person name="Douillard F.P."/>
            <person name="Paul Ross R."/>
            <person name="Yang R."/>
            <person name="Briner A.E."/>
            <person name="Felis G.E."/>
            <person name="de Vos W.M."/>
            <person name="Barrangou R."/>
            <person name="Klaenhammer T.R."/>
            <person name="Caufield P.W."/>
            <person name="Cui Y."/>
            <person name="Zhang H."/>
            <person name="O'Toole P.W."/>
        </authorList>
    </citation>
    <scope>NUCLEOTIDE SEQUENCE [LARGE SCALE GENOMIC DNA]</scope>
    <source>
        <strain evidence="4 5">DSM 5007</strain>
    </source>
</reference>
<dbReference type="AlphaFoldDB" id="A0A0R1W906"/>
<dbReference type="GO" id="GO:0005737">
    <property type="term" value="C:cytoplasm"/>
    <property type="evidence" value="ECO:0007669"/>
    <property type="project" value="UniProtKB-SubCell"/>
</dbReference>
<dbReference type="PANTHER" id="PTHR37300">
    <property type="entry name" value="UPF0291 PROTEIN CBO2609/CLC_2481"/>
    <property type="match status" value="1"/>
</dbReference>
<comment type="caution">
    <text evidence="4">The sequence shown here is derived from an EMBL/GenBank/DDBJ whole genome shotgun (WGS) entry which is preliminary data.</text>
</comment>
<name>A0A0R1W906_9LACO</name>
<evidence type="ECO:0000256" key="1">
    <source>
        <dbReference type="ARBA" id="ARBA00022490"/>
    </source>
</evidence>
<dbReference type="eggNOG" id="COG4224">
    <property type="taxonomic scope" value="Bacteria"/>
</dbReference>
<evidence type="ECO:0000313" key="5">
    <source>
        <dbReference type="Proteomes" id="UP000051820"/>
    </source>
</evidence>
<evidence type="ECO:0000256" key="3">
    <source>
        <dbReference type="SAM" id="MobiDB-lite"/>
    </source>
</evidence>
<keyword evidence="5" id="KW-1185">Reference proteome</keyword>
<dbReference type="Gene3D" id="1.10.287.540">
    <property type="entry name" value="Helix hairpin bin"/>
    <property type="match status" value="1"/>
</dbReference>
<comment type="similarity">
    <text evidence="2">Belongs to the UPF0291 family.</text>
</comment>
<feature type="region of interest" description="Disordered" evidence="3">
    <location>
        <begin position="62"/>
        <end position="83"/>
    </location>
</feature>
<sequence length="83" mass="9652">MTESPEEKELVARINELAHKAKSVGLTEEETIERKKLRSQFLANFRASFKSDIEMMQVFDKSGKEVTPKKVKDIQRKRGLRDD</sequence>
<dbReference type="Pfam" id="PF05979">
    <property type="entry name" value="DUF896"/>
    <property type="match status" value="1"/>
</dbReference>
<dbReference type="Proteomes" id="UP000051820">
    <property type="component" value="Unassembled WGS sequence"/>
</dbReference>
<dbReference type="PANTHER" id="PTHR37300:SF1">
    <property type="entry name" value="UPF0291 PROTEIN YNZC"/>
    <property type="match status" value="1"/>
</dbReference>
<comment type="subcellular location">
    <subcellularLocation>
        <location evidence="2">Cytoplasm</location>
    </subcellularLocation>
</comment>
<dbReference type="OrthoDB" id="390105at2"/>